<feature type="region of interest" description="Disordered" evidence="1">
    <location>
        <begin position="112"/>
        <end position="178"/>
    </location>
</feature>
<dbReference type="PANTHER" id="PTHR34257:SF4">
    <property type="entry name" value="ADAPTER PROTEIN CIKS"/>
    <property type="match status" value="1"/>
</dbReference>
<name>A0A9Q1EN90_SYNKA</name>
<dbReference type="EMBL" id="JAINUF010000015">
    <property type="protein sequence ID" value="KAJ8341944.1"/>
    <property type="molecule type" value="Genomic_DNA"/>
</dbReference>
<dbReference type="OrthoDB" id="6021171at2759"/>
<comment type="caution">
    <text evidence="3">The sequence shown here is derived from an EMBL/GenBank/DDBJ whole genome shotgun (WGS) entry which is preliminary data.</text>
</comment>
<dbReference type="GO" id="GO:0043123">
    <property type="term" value="P:positive regulation of canonical NF-kappaB signal transduction"/>
    <property type="evidence" value="ECO:0007669"/>
    <property type="project" value="TreeGrafter"/>
</dbReference>
<organism evidence="3 4">
    <name type="scientific">Synaphobranchus kaupii</name>
    <name type="common">Kaup's arrowtooth eel</name>
    <dbReference type="NCBI Taxonomy" id="118154"/>
    <lineage>
        <taxon>Eukaryota</taxon>
        <taxon>Metazoa</taxon>
        <taxon>Chordata</taxon>
        <taxon>Craniata</taxon>
        <taxon>Vertebrata</taxon>
        <taxon>Euteleostomi</taxon>
        <taxon>Actinopterygii</taxon>
        <taxon>Neopterygii</taxon>
        <taxon>Teleostei</taxon>
        <taxon>Anguilliformes</taxon>
        <taxon>Synaphobranchidae</taxon>
        <taxon>Synaphobranchus</taxon>
    </lineage>
</organism>
<sequence>MKRFTGFRSIPVEVDESMNVLDLVSKLKQEEGLAWGLDEPGGVYDSWPDPRGTTENQLMDYPQSAYERQRYEGRAYAGEARWMSPNRNCYPVTAAPSLQYLKWTVGRLPSDVSQPSCSPLEARLHPSDLRLMPGKAAGPEDDTKSCAPGETDGQPRQGRLDSLPSKDTGYESQDAMEAPLPLRSDIGCRMGPWDPYSDRSGCGPHMAGPKMHPLDCGCLHPLHCLDLPRGVMDSRMFLHHQPFGHTPQPYNRPVQQAEVRHWVGPESRVCGSFLGPHAKAECSVNVPRYDTPPQEVMSEINVLPLPSPSRGTTAQGTRKTISLPDECRNVFVTYSVDTASEIVPFVEFLTKQGFRPAIDIFDNPIRRMDITKWMDSYLKDKSVLIIIAISPQYKLDIEGPGQDEHGLHTKYIHSMMQNEFIQQGSLNFRFIPVLFSNATQKHVPGWLLNTRIYRWPRDVEDLLLRLLREERFILPPLGKELTLTISPM</sequence>
<reference evidence="3" key="1">
    <citation type="journal article" date="2023" name="Science">
        <title>Genome structures resolve the early diversification of teleost fishes.</title>
        <authorList>
            <person name="Parey E."/>
            <person name="Louis A."/>
            <person name="Montfort J."/>
            <person name="Bouchez O."/>
            <person name="Roques C."/>
            <person name="Iampietro C."/>
            <person name="Lluch J."/>
            <person name="Castinel A."/>
            <person name="Donnadieu C."/>
            <person name="Desvignes T."/>
            <person name="Floi Bucao C."/>
            <person name="Jouanno E."/>
            <person name="Wen M."/>
            <person name="Mejri S."/>
            <person name="Dirks R."/>
            <person name="Jansen H."/>
            <person name="Henkel C."/>
            <person name="Chen W.J."/>
            <person name="Zahm M."/>
            <person name="Cabau C."/>
            <person name="Klopp C."/>
            <person name="Thompson A.W."/>
            <person name="Robinson-Rechavi M."/>
            <person name="Braasch I."/>
            <person name="Lecointre G."/>
            <person name="Bobe J."/>
            <person name="Postlethwait J.H."/>
            <person name="Berthelot C."/>
            <person name="Roest Crollius H."/>
            <person name="Guiguen Y."/>
        </authorList>
    </citation>
    <scope>NUCLEOTIDE SEQUENCE</scope>
    <source>
        <strain evidence="3">WJC10195</strain>
    </source>
</reference>
<evidence type="ECO:0000259" key="2">
    <source>
        <dbReference type="PROSITE" id="PS51534"/>
    </source>
</evidence>
<dbReference type="Pfam" id="PF08357">
    <property type="entry name" value="SEFIR"/>
    <property type="match status" value="1"/>
</dbReference>
<evidence type="ECO:0000256" key="1">
    <source>
        <dbReference type="SAM" id="MobiDB-lite"/>
    </source>
</evidence>
<dbReference type="InterPro" id="IPR013568">
    <property type="entry name" value="SEFIR_dom"/>
</dbReference>
<dbReference type="PROSITE" id="PS51534">
    <property type="entry name" value="SEFIR"/>
    <property type="match status" value="1"/>
</dbReference>
<accession>A0A9Q1EN90</accession>
<feature type="domain" description="SEFIR" evidence="2">
    <location>
        <begin position="327"/>
        <end position="464"/>
    </location>
</feature>
<dbReference type="InterPro" id="IPR053047">
    <property type="entry name" value="E3_ubiq_ligase_TRAF3IP2"/>
</dbReference>
<dbReference type="Proteomes" id="UP001152622">
    <property type="component" value="Chromosome 15"/>
</dbReference>
<evidence type="ECO:0000313" key="4">
    <source>
        <dbReference type="Proteomes" id="UP001152622"/>
    </source>
</evidence>
<evidence type="ECO:0000313" key="3">
    <source>
        <dbReference type="EMBL" id="KAJ8341944.1"/>
    </source>
</evidence>
<proteinExistence type="predicted"/>
<dbReference type="PANTHER" id="PTHR34257">
    <property type="entry name" value="ADAPTER PROTEIN CIKS"/>
    <property type="match status" value="1"/>
</dbReference>
<gene>
    <name evidence="3" type="ORF">SKAU_G00342350</name>
</gene>
<dbReference type="GO" id="GO:0006959">
    <property type="term" value="P:humoral immune response"/>
    <property type="evidence" value="ECO:0007669"/>
    <property type="project" value="TreeGrafter"/>
</dbReference>
<dbReference type="AlphaFoldDB" id="A0A9Q1EN90"/>
<protein>
    <recommendedName>
        <fullName evidence="2">SEFIR domain-containing protein</fullName>
    </recommendedName>
</protein>
<keyword evidence="4" id="KW-1185">Reference proteome</keyword>